<evidence type="ECO:0000256" key="5">
    <source>
        <dbReference type="ARBA" id="ARBA00023002"/>
    </source>
</evidence>
<dbReference type="GO" id="GO:0016491">
    <property type="term" value="F:oxidoreductase activity"/>
    <property type="evidence" value="ECO:0007669"/>
    <property type="project" value="UniProtKB-KW"/>
</dbReference>
<evidence type="ECO:0000256" key="2">
    <source>
        <dbReference type="ARBA" id="ARBA00005466"/>
    </source>
</evidence>
<dbReference type="EMBL" id="JANYMP010000013">
    <property type="protein sequence ID" value="MCS7480292.1"/>
    <property type="molecule type" value="Genomic_DNA"/>
</dbReference>
<keyword evidence="5" id="KW-0560">Oxidoreductase</keyword>
<evidence type="ECO:0000313" key="8">
    <source>
        <dbReference type="Proteomes" id="UP001141259"/>
    </source>
</evidence>
<proteinExistence type="inferred from homology"/>
<accession>A0A9X2VQF5</accession>
<dbReference type="InterPro" id="IPR036318">
    <property type="entry name" value="FAD-bd_PCMH-like_sf"/>
</dbReference>
<reference evidence="7" key="1">
    <citation type="submission" date="2022-08" db="EMBL/GenBank/DDBJ databases">
        <authorList>
            <person name="Tistechok S."/>
            <person name="Samborskyy M."/>
            <person name="Roman I."/>
        </authorList>
    </citation>
    <scope>NUCLEOTIDE SEQUENCE</scope>
    <source>
        <strain evidence="7">DSM 103496</strain>
    </source>
</reference>
<dbReference type="RefSeq" id="WP_259625788.1">
    <property type="nucleotide sequence ID" value="NZ_JANYMP010000013.1"/>
</dbReference>
<dbReference type="InterPro" id="IPR016166">
    <property type="entry name" value="FAD-bd_PCMH"/>
</dbReference>
<keyword evidence="3" id="KW-0285">Flavoprotein</keyword>
<organism evidence="7 8">
    <name type="scientific">Umezawaea endophytica</name>
    <dbReference type="NCBI Taxonomy" id="1654476"/>
    <lineage>
        <taxon>Bacteria</taxon>
        <taxon>Bacillati</taxon>
        <taxon>Actinomycetota</taxon>
        <taxon>Actinomycetes</taxon>
        <taxon>Pseudonocardiales</taxon>
        <taxon>Pseudonocardiaceae</taxon>
        <taxon>Umezawaea</taxon>
    </lineage>
</organism>
<dbReference type="AlphaFoldDB" id="A0A9X2VQF5"/>
<evidence type="ECO:0000256" key="3">
    <source>
        <dbReference type="ARBA" id="ARBA00022630"/>
    </source>
</evidence>
<dbReference type="InterPro" id="IPR006094">
    <property type="entry name" value="Oxid_FAD_bind_N"/>
</dbReference>
<sequence length="467" mass="49752">MLELVGPEDRRYSLSRNQFIGRPVEVLPRAVARCADADDVVEALATARRNGWPFAVRGGGHSNACHSSTEGLVLDLSPADSIAVHRRRVTVGAGVRIGRLAARLASTRRLVPGGSCPSVGLVGSALGGGFGSHGRAHGLTCDRLVAAEVVLANGRVVVADADREPDLFWALRGAGGGNFGVVTKATFATVPAVARTHVRLAWPWRDAPELIRRWLGWAPFAEDEVSLELVLLVPDHPDGEAEVFLVGAAPVDALREFLDGVAEPRLVEVEHLSAAEAVLLQATPASAVAHDAVDLPLVHDRPGMCTAKTGFFDRALPDDAVHGLLANLVAGRTPGELREVAFTPWRGAYGRVSPHATAFPHRDATYLVKHTVLVGPVGAARRGREAEDWLARSWAVVHPWGTGGAYANFPDPALGDWMSAYYGGNADRLRAVKVAYDPENFFRFAQSVPPDVLVDVSASSRTRGGRG</sequence>
<dbReference type="Gene3D" id="3.40.462.20">
    <property type="match status" value="1"/>
</dbReference>
<dbReference type="PANTHER" id="PTHR42973">
    <property type="entry name" value="BINDING OXIDOREDUCTASE, PUTATIVE (AFU_ORTHOLOGUE AFUA_1G17690)-RELATED"/>
    <property type="match status" value="1"/>
</dbReference>
<comment type="caution">
    <text evidence="7">The sequence shown here is derived from an EMBL/GenBank/DDBJ whole genome shotgun (WGS) entry which is preliminary data.</text>
</comment>
<evidence type="ECO:0000256" key="4">
    <source>
        <dbReference type="ARBA" id="ARBA00022827"/>
    </source>
</evidence>
<dbReference type="Pfam" id="PF01565">
    <property type="entry name" value="FAD_binding_4"/>
    <property type="match status" value="1"/>
</dbReference>
<dbReference type="InterPro" id="IPR050416">
    <property type="entry name" value="FAD-linked_Oxidoreductase"/>
</dbReference>
<dbReference type="InterPro" id="IPR016169">
    <property type="entry name" value="FAD-bd_PCMH_sub2"/>
</dbReference>
<evidence type="ECO:0000259" key="6">
    <source>
        <dbReference type="PROSITE" id="PS51387"/>
    </source>
</evidence>
<dbReference type="PROSITE" id="PS51387">
    <property type="entry name" value="FAD_PCMH"/>
    <property type="match status" value="1"/>
</dbReference>
<keyword evidence="8" id="KW-1185">Reference proteome</keyword>
<keyword evidence="4" id="KW-0274">FAD</keyword>
<protein>
    <submittedName>
        <fullName evidence="7">FAD-binding oxidoreductase</fullName>
    </submittedName>
</protein>
<gene>
    <name evidence="7" type="ORF">NZH93_25845</name>
</gene>
<evidence type="ECO:0000256" key="1">
    <source>
        <dbReference type="ARBA" id="ARBA00001974"/>
    </source>
</evidence>
<dbReference type="InterPro" id="IPR012951">
    <property type="entry name" value="BBE"/>
</dbReference>
<comment type="cofactor">
    <cofactor evidence="1">
        <name>FAD</name>
        <dbReference type="ChEBI" id="CHEBI:57692"/>
    </cofactor>
</comment>
<dbReference type="Proteomes" id="UP001141259">
    <property type="component" value="Unassembled WGS sequence"/>
</dbReference>
<feature type="domain" description="FAD-binding PCMH-type" evidence="6">
    <location>
        <begin position="19"/>
        <end position="192"/>
    </location>
</feature>
<evidence type="ECO:0000313" key="7">
    <source>
        <dbReference type="EMBL" id="MCS7480292.1"/>
    </source>
</evidence>
<dbReference type="Gene3D" id="3.30.43.10">
    <property type="entry name" value="Uridine Diphospho-n-acetylenolpyruvylglucosamine Reductase, domain 2"/>
    <property type="match status" value="1"/>
</dbReference>
<dbReference type="InterPro" id="IPR016167">
    <property type="entry name" value="FAD-bd_PCMH_sub1"/>
</dbReference>
<comment type="similarity">
    <text evidence="2">Belongs to the oxygen-dependent FAD-linked oxidoreductase family.</text>
</comment>
<name>A0A9X2VQF5_9PSEU</name>
<dbReference type="Pfam" id="PF08031">
    <property type="entry name" value="BBE"/>
    <property type="match status" value="1"/>
</dbReference>
<dbReference type="GO" id="GO:0071949">
    <property type="term" value="F:FAD binding"/>
    <property type="evidence" value="ECO:0007669"/>
    <property type="project" value="InterPro"/>
</dbReference>
<dbReference type="Gene3D" id="3.30.465.10">
    <property type="match status" value="1"/>
</dbReference>
<dbReference type="PANTHER" id="PTHR42973:SF39">
    <property type="entry name" value="FAD-BINDING PCMH-TYPE DOMAIN-CONTAINING PROTEIN"/>
    <property type="match status" value="1"/>
</dbReference>
<dbReference type="SUPFAM" id="SSF56176">
    <property type="entry name" value="FAD-binding/transporter-associated domain-like"/>
    <property type="match status" value="1"/>
</dbReference>